<dbReference type="FunFam" id="2.30.30.40:FF:000119">
    <property type="entry name" value="1-phosphatidylinositol 4,5-bisphosphate phosphodiesterase gamma"/>
    <property type="match status" value="1"/>
</dbReference>
<dbReference type="Gene3D" id="2.30.29.30">
    <property type="entry name" value="Pleckstrin-homology domain (PH domain)/Phosphotyrosine-binding domain (PTB)"/>
    <property type="match status" value="1"/>
</dbReference>
<dbReference type="SUPFAM" id="SSF50729">
    <property type="entry name" value="PH domain-like"/>
    <property type="match status" value="2"/>
</dbReference>
<keyword evidence="8 17" id="KW-0442">Lipid degradation</keyword>
<proteinExistence type="predicted"/>
<keyword evidence="7" id="KW-0106">Calcium</keyword>
<dbReference type="SUPFAM" id="SSF51695">
    <property type="entry name" value="PLC-like phosphodiesterases"/>
    <property type="match status" value="1"/>
</dbReference>
<dbReference type="Gene3D" id="3.20.20.190">
    <property type="entry name" value="Phosphatidylinositol (PI) phosphodiesterase"/>
    <property type="match status" value="2"/>
</dbReference>
<dbReference type="SUPFAM" id="SSF55550">
    <property type="entry name" value="SH2 domain"/>
    <property type="match status" value="2"/>
</dbReference>
<evidence type="ECO:0000256" key="6">
    <source>
        <dbReference type="ARBA" id="ARBA00022801"/>
    </source>
</evidence>
<dbReference type="PRINTS" id="PR00452">
    <property type="entry name" value="SH3DOMAIN"/>
</dbReference>
<sequence length="1248" mass="144630">MAGWGQQGEMTEYKKILIKRDLEMGVVMTVFRQKAERLTVQVIMETRQVAWTRTADRTDGVLDLFEIREVRPGRNSKDFERFKDGKDKHDESRCFTIFYGSQFVLNTLSVGADSVDEAQKWLTGLELLRQETLQAPTPVLIESWLRKQMYSVNQTKTNSISMKELKALLALLNYKAPSSRTLKDKFQEVGAKKDRLDFEQFHKLYNLIMFEQNEILDEFKKESCAFILGNTDKPDASAVLLHDFQRFLIYQQKESWASDLNQVRELMTTFIDDTMRKTNDPEFTVSEFLSFLFSKENSMWDEKYSEISNLDMNNPLSHYWISSSHNTYLTGDQLRSESSTEAYVRCLRLGCRCVELDCWEGPGEPIIYHGWTRTTKIKFEDVVKAINDHAFVTSEFPVILSIEEHCPLEQQRQMARIFRDVFGDKLLTEPVEQLAEQLPSPTQLKGKVILKHKKLSVEGGGTSTDFRKGQEAGDLSMWSSLPQRWNRHYCVISDDKLYYAEETEEEDEDHRKYQDLHTSEPWFHGRMKEGRQMGERLILDYCTENGGTDGTFLVRQSDTYVKDFTLSFWRSGRVQHCRIRSGLEGAHTYFFLTPNLHFPSVFSLIQHYRDNPLRCQDFELRLTEAVPQPSPHLQEGWFYSNLSRGQAEDYLLRIPRDGAFLIRQREGEPDSFAITFRGDGKVKHCRIQKEGNMYLLGTTTEFESLVELVNYFKKKPLYRKIKLRYPVSPKLVDQFSTEKGCASLYDVQTYVEPNEIEPSLPKSTVRAVYSYQAKKTDELSFSKGALIHNVSMSGDGWWKGDLGRRLQQFFPSNYVEEVSNNSRPDTREQDMEDNPLGELCKGVVDISKCNIQHLRNGKNGKSNVLTLQDVDQDSLQFDLSASSLEELFEWYKVAWDITQREMSKQYNREQEIRQQEEVEKKAEVAMEMSDMVVYCQPRSKEKDRFESYSYKEIRSFVENKMPGKSRANGLLQYNRKALSRIYPKGQRVESSNYDPYPLWAGGCHMVALNFQTADKYTQLNSALFSMNGQTGYVLQPELMRYDSYDPNQEKKKVKYEIAVRVIAARHLPKPGRSIVSPFVEIELCGHTEEKFKTIVYRDNGLNPVWKSPADSAVFTVFEPELTFLRFVVNEEDMFSDPNFVAQATFPVKGIRSGYRSVPLKNGYSENLELASLLVYINVQQAGKAEEELYSSSSQLKKRQAEVGGEPFLYETHTNLQRAVPPPQHTLLAREGSTQRTKEKKINNSKFYS</sequence>
<dbReference type="PROSITE" id="PS50008">
    <property type="entry name" value="PIPLC_Y_DOMAIN"/>
    <property type="match status" value="1"/>
</dbReference>
<dbReference type="CDD" id="cd00275">
    <property type="entry name" value="C2_PLC_like"/>
    <property type="match status" value="1"/>
</dbReference>
<keyword evidence="3 19" id="KW-0728">SH3 domain</keyword>
<dbReference type="InterPro" id="IPR036028">
    <property type="entry name" value="SH3-like_dom_sf"/>
</dbReference>
<dbReference type="InterPro" id="IPR011993">
    <property type="entry name" value="PH-like_dom_sf"/>
</dbReference>
<dbReference type="CDD" id="cd10341">
    <property type="entry name" value="SH2_N-SH2_PLC_gamma_like"/>
    <property type="match status" value="1"/>
</dbReference>
<keyword evidence="6 17" id="KW-0378">Hydrolase</keyword>
<dbReference type="InterPro" id="IPR056586">
    <property type="entry name" value="EF-hand_PLCG1"/>
</dbReference>
<keyword evidence="13" id="KW-0449">Lipoprotein</keyword>
<evidence type="ECO:0000259" key="24">
    <source>
        <dbReference type="PROSITE" id="PS50008"/>
    </source>
</evidence>
<dbReference type="InterPro" id="IPR000909">
    <property type="entry name" value="PLipase_C_PInositol-sp_X_dom"/>
</dbReference>
<dbReference type="SMART" id="SM00252">
    <property type="entry name" value="SH2"/>
    <property type="match status" value="2"/>
</dbReference>
<dbReference type="CTD" id="5336"/>
<evidence type="ECO:0000256" key="12">
    <source>
        <dbReference type="ARBA" id="ARBA00023224"/>
    </source>
</evidence>
<feature type="domain" description="SH3" evidence="22">
    <location>
        <begin position="760"/>
        <end position="820"/>
    </location>
</feature>
<dbReference type="GO" id="GO:1902533">
    <property type="term" value="P:positive regulation of intracellular signal transduction"/>
    <property type="evidence" value="ECO:0007669"/>
    <property type="project" value="UniProtKB-ARBA"/>
</dbReference>
<dbReference type="PANTHER" id="PTHR10336">
    <property type="entry name" value="PHOSPHOINOSITIDE-SPECIFIC PHOSPHOLIPASE C FAMILY PROTEIN"/>
    <property type="match status" value="1"/>
</dbReference>
<keyword evidence="4" id="KW-0597">Phosphoprotein</keyword>
<evidence type="ECO:0000256" key="8">
    <source>
        <dbReference type="ARBA" id="ARBA00022963"/>
    </source>
</evidence>
<dbReference type="SMART" id="SM00148">
    <property type="entry name" value="PLCXc"/>
    <property type="match status" value="1"/>
</dbReference>
<dbReference type="PANTHER" id="PTHR10336:SF25">
    <property type="entry name" value="1-PHOSPHATIDYLINOSITOL 4,5-BISPHOSPHATE PHOSPHODIESTERASE GAMMA-2"/>
    <property type="match status" value="1"/>
</dbReference>
<dbReference type="InterPro" id="IPR017946">
    <property type="entry name" value="PLC-like_Pdiesterase_TIM-brl"/>
</dbReference>
<evidence type="ECO:0000256" key="2">
    <source>
        <dbReference type="ARBA" id="ARBA00004285"/>
    </source>
</evidence>
<evidence type="ECO:0000256" key="9">
    <source>
        <dbReference type="ARBA" id="ARBA00022999"/>
    </source>
</evidence>
<dbReference type="InterPro" id="IPR035892">
    <property type="entry name" value="C2_domain_sf"/>
</dbReference>
<evidence type="ECO:0000256" key="11">
    <source>
        <dbReference type="ARBA" id="ARBA00023136"/>
    </source>
</evidence>
<dbReference type="Pfam" id="PF00017">
    <property type="entry name" value="SH2"/>
    <property type="match status" value="2"/>
</dbReference>
<dbReference type="Gene3D" id="2.30.30.40">
    <property type="entry name" value="SH3 Domains"/>
    <property type="match status" value="1"/>
</dbReference>
<evidence type="ECO:0000313" key="25">
    <source>
        <dbReference type="Proteomes" id="UP000515161"/>
    </source>
</evidence>
<dbReference type="InterPro" id="IPR036860">
    <property type="entry name" value="SH2_dom_sf"/>
</dbReference>
<dbReference type="Pfam" id="PF23329">
    <property type="entry name" value="EF_HAND_1_PLCG"/>
    <property type="match status" value="1"/>
</dbReference>
<dbReference type="CDD" id="cd08592">
    <property type="entry name" value="PI-PLCc_gamma"/>
    <property type="match status" value="1"/>
</dbReference>
<feature type="region of interest" description="Disordered" evidence="20">
    <location>
        <begin position="1214"/>
        <end position="1248"/>
    </location>
</feature>
<dbReference type="InterPro" id="IPR057061">
    <property type="entry name" value="PLCG_EF-hand_2"/>
</dbReference>
<reference evidence="26" key="1">
    <citation type="submission" date="2025-08" db="UniProtKB">
        <authorList>
            <consortium name="RefSeq"/>
        </authorList>
    </citation>
    <scope>IDENTIFICATION</scope>
</reference>
<dbReference type="SUPFAM" id="SSF50044">
    <property type="entry name" value="SH3-domain"/>
    <property type="match status" value="1"/>
</dbReference>
<dbReference type="GO" id="GO:0004435">
    <property type="term" value="F:phosphatidylinositol-4,5-bisphosphate phospholipase C activity"/>
    <property type="evidence" value="ECO:0007669"/>
    <property type="project" value="UniProtKB-UniRule"/>
</dbReference>
<evidence type="ECO:0000256" key="4">
    <source>
        <dbReference type="ARBA" id="ARBA00022553"/>
    </source>
</evidence>
<feature type="domain" description="PI-PLC Y-box" evidence="24">
    <location>
        <begin position="928"/>
        <end position="1040"/>
    </location>
</feature>
<evidence type="ECO:0000259" key="23">
    <source>
        <dbReference type="PROSITE" id="PS50004"/>
    </source>
</evidence>
<evidence type="ECO:0000256" key="20">
    <source>
        <dbReference type="SAM" id="MobiDB-lite"/>
    </source>
</evidence>
<dbReference type="FunFam" id="3.30.505.10:FF:000011">
    <property type="entry name" value="1-phosphatidylinositol 4,5-bisphosphate phosphodiesterase gamma"/>
    <property type="match status" value="1"/>
</dbReference>
<name>A0A6P8UYF3_GYMAC</name>
<evidence type="ECO:0000259" key="22">
    <source>
        <dbReference type="PROSITE" id="PS50002"/>
    </source>
</evidence>
<keyword evidence="5" id="KW-0677">Repeat</keyword>
<dbReference type="KEGG" id="gacu:117553219"/>
<dbReference type="FunFam" id="2.30.29.30:FF:000168">
    <property type="entry name" value="1-phosphatidylinositol 4,5-bisphosphate phosphodiesterase gamma"/>
    <property type="match status" value="1"/>
</dbReference>
<evidence type="ECO:0000256" key="18">
    <source>
        <dbReference type="PROSITE-ProRule" id="PRU00191"/>
    </source>
</evidence>
<evidence type="ECO:0000256" key="19">
    <source>
        <dbReference type="PROSITE-ProRule" id="PRU00192"/>
    </source>
</evidence>
<keyword evidence="9 18" id="KW-0727">SH2 domain</keyword>
<dbReference type="EC" id="3.1.4.11" evidence="17"/>
<evidence type="ECO:0000256" key="14">
    <source>
        <dbReference type="ARBA" id="ARBA00023674"/>
    </source>
</evidence>
<dbReference type="Pfam" id="PF00387">
    <property type="entry name" value="PI-PLC-Y"/>
    <property type="match status" value="1"/>
</dbReference>
<dbReference type="PROSITE" id="PS50001">
    <property type="entry name" value="SH2"/>
    <property type="match status" value="2"/>
</dbReference>
<comment type="cofactor">
    <cofactor evidence="1">
        <name>Ca(2+)</name>
        <dbReference type="ChEBI" id="CHEBI:29108"/>
    </cofactor>
</comment>
<dbReference type="GO" id="GO:0009395">
    <property type="term" value="P:phospholipid catabolic process"/>
    <property type="evidence" value="ECO:0007669"/>
    <property type="project" value="UniProtKB-UniRule"/>
</dbReference>
<dbReference type="GO" id="GO:0045121">
    <property type="term" value="C:membrane raft"/>
    <property type="evidence" value="ECO:0007669"/>
    <property type="project" value="UniProtKB-SubCell"/>
</dbReference>
<dbReference type="Pfam" id="PF00168">
    <property type="entry name" value="C2"/>
    <property type="match status" value="1"/>
</dbReference>
<evidence type="ECO:0000256" key="1">
    <source>
        <dbReference type="ARBA" id="ARBA00001913"/>
    </source>
</evidence>
<dbReference type="PRINTS" id="PR00390">
    <property type="entry name" value="PHPHLIPASEC"/>
</dbReference>
<dbReference type="Gene3D" id="2.60.40.150">
    <property type="entry name" value="C2 domain"/>
    <property type="match status" value="1"/>
</dbReference>
<dbReference type="SUPFAM" id="SSF49562">
    <property type="entry name" value="C2 domain (Calcium/lipid-binding domain, CaLB)"/>
    <property type="match status" value="1"/>
</dbReference>
<feature type="domain" description="SH2" evidence="21">
    <location>
        <begin position="522"/>
        <end position="626"/>
    </location>
</feature>
<evidence type="ECO:0000256" key="15">
    <source>
        <dbReference type="ARBA" id="ARBA00057069"/>
    </source>
</evidence>
<evidence type="ECO:0000313" key="26">
    <source>
        <dbReference type="RefSeq" id="XP_034082954.1"/>
    </source>
</evidence>
<dbReference type="AlphaFoldDB" id="A0A6P8UYF3"/>
<keyword evidence="12 17" id="KW-0807">Transducer</keyword>
<evidence type="ECO:0000256" key="3">
    <source>
        <dbReference type="ARBA" id="ARBA00022443"/>
    </source>
</evidence>
<dbReference type="GO" id="GO:0048015">
    <property type="term" value="P:phosphatidylinositol-mediated signaling"/>
    <property type="evidence" value="ECO:0007669"/>
    <property type="project" value="TreeGrafter"/>
</dbReference>
<dbReference type="GO" id="GO:0032587">
    <property type="term" value="C:ruffle membrane"/>
    <property type="evidence" value="ECO:0007669"/>
    <property type="project" value="TreeGrafter"/>
</dbReference>
<dbReference type="RefSeq" id="XP_034082954.1">
    <property type="nucleotide sequence ID" value="XM_034227063.1"/>
</dbReference>
<protein>
    <recommendedName>
        <fullName evidence="17">1-phosphatidylinositol 4,5-bisphosphate phosphodiesterase gamma</fullName>
        <ecNumber evidence="17">3.1.4.11</ecNumber>
    </recommendedName>
</protein>
<dbReference type="InterPro" id="IPR001192">
    <property type="entry name" value="PI-PLC_fam"/>
</dbReference>
<dbReference type="InParanoid" id="A0A6P8UYF3"/>
<dbReference type="Gene3D" id="3.30.505.10">
    <property type="entry name" value="SH2 domain"/>
    <property type="match status" value="2"/>
</dbReference>
<comment type="function">
    <text evidence="15">The production of the second messenger molecules diacylglycerol (DAG) and inositol 1,4,5-trisphosphate (IP3) is mediated by activated phosphatidylinositol-specific phospholipase C enzymes. It is a crucial enzyme in transmembrane signaling.</text>
</comment>
<comment type="catalytic activity">
    <reaction evidence="14">
        <text>a 1,2-diacyl-sn-glycero-3-phospho-(1D-myo-inositol-4,5-bisphosphate) + H2O = 1D-myo-inositol 1,4,5-trisphosphate + a 1,2-diacyl-sn-glycerol + H(+)</text>
        <dbReference type="Rhea" id="RHEA:33179"/>
        <dbReference type="ChEBI" id="CHEBI:15377"/>
        <dbReference type="ChEBI" id="CHEBI:15378"/>
        <dbReference type="ChEBI" id="CHEBI:17815"/>
        <dbReference type="ChEBI" id="CHEBI:58456"/>
        <dbReference type="ChEBI" id="CHEBI:203600"/>
        <dbReference type="EC" id="3.1.4.11"/>
    </reaction>
    <physiologicalReaction direction="left-to-right" evidence="14">
        <dbReference type="Rhea" id="RHEA:33180"/>
    </physiologicalReaction>
</comment>
<accession>A0A6P8UYF3</accession>
<dbReference type="SMART" id="SM00239">
    <property type="entry name" value="C2"/>
    <property type="match status" value="1"/>
</dbReference>
<dbReference type="OrthoDB" id="269822at2759"/>
<dbReference type="InterPro" id="IPR016279">
    <property type="entry name" value="PLC-gamma"/>
</dbReference>
<dbReference type="Pfam" id="PF23583">
    <property type="entry name" value="EF_HAND_2_PLCG"/>
    <property type="match status" value="1"/>
</dbReference>
<evidence type="ECO:0000259" key="21">
    <source>
        <dbReference type="PROSITE" id="PS50001"/>
    </source>
</evidence>
<dbReference type="FunFam" id="2.60.40.150:FF:000094">
    <property type="entry name" value="1-phosphatidylinositol 4,5-bisphosphate phosphodiesterase gamma"/>
    <property type="match status" value="1"/>
</dbReference>
<dbReference type="PROSITE" id="PS50007">
    <property type="entry name" value="PIPLC_X_DOMAIN"/>
    <property type="match status" value="1"/>
</dbReference>
<dbReference type="Pfam" id="PF00388">
    <property type="entry name" value="PI-PLC-X"/>
    <property type="match status" value="1"/>
</dbReference>
<evidence type="ECO:0000256" key="7">
    <source>
        <dbReference type="ARBA" id="ARBA00022837"/>
    </source>
</evidence>
<comment type="subunit">
    <text evidence="16">Part of a complex composed of EEIG1, TNFRSF11A/RANK, PLCG2, GAB2, TEC and BTK; complex formation increases in the presence of TNFSF11/RANKL. Interacts (via SH2 domain) with CSF1R (tyrosine phosphorylated). Interacts constitutively with THEMIS2.</text>
</comment>
<dbReference type="PRINTS" id="PR00401">
    <property type="entry name" value="SH2DOMAIN"/>
</dbReference>
<evidence type="ECO:0000256" key="5">
    <source>
        <dbReference type="ARBA" id="ARBA00022737"/>
    </source>
</evidence>
<keyword evidence="25" id="KW-1185">Reference proteome</keyword>
<dbReference type="PROSITE" id="PS50002">
    <property type="entry name" value="SH3"/>
    <property type="match status" value="1"/>
</dbReference>
<dbReference type="GeneID" id="117553219"/>
<evidence type="ECO:0000256" key="17">
    <source>
        <dbReference type="PIRNR" id="PIRNR000952"/>
    </source>
</evidence>
<dbReference type="FunFam" id="3.20.20.190:FF:000012">
    <property type="entry name" value="1-phosphatidylinositol 4,5-bisphosphate phosphodiesterase gamma"/>
    <property type="match status" value="1"/>
</dbReference>
<dbReference type="InterPro" id="IPR001452">
    <property type="entry name" value="SH3_domain"/>
</dbReference>
<dbReference type="InterPro" id="IPR001711">
    <property type="entry name" value="PLipase_C_Pinositol-sp_Y"/>
</dbReference>
<dbReference type="InterPro" id="IPR000980">
    <property type="entry name" value="SH2"/>
</dbReference>
<dbReference type="GO" id="GO:0010634">
    <property type="term" value="P:positive regulation of epithelial cell migration"/>
    <property type="evidence" value="ECO:0007669"/>
    <property type="project" value="TreeGrafter"/>
</dbReference>
<dbReference type="PROSITE" id="PS50004">
    <property type="entry name" value="C2"/>
    <property type="match status" value="1"/>
</dbReference>
<dbReference type="CDD" id="cd09932">
    <property type="entry name" value="SH2_C-SH2_PLC_gamma_like"/>
    <property type="match status" value="1"/>
</dbReference>
<feature type="domain" description="SH2" evidence="21">
    <location>
        <begin position="637"/>
        <end position="727"/>
    </location>
</feature>
<dbReference type="Pfam" id="PF00018">
    <property type="entry name" value="SH3_1"/>
    <property type="match status" value="1"/>
</dbReference>
<dbReference type="PIRSF" id="PIRSF000952">
    <property type="entry name" value="PLC-gamma"/>
    <property type="match status" value="1"/>
</dbReference>
<dbReference type="Proteomes" id="UP000515161">
    <property type="component" value="Unplaced"/>
</dbReference>
<dbReference type="GO" id="GO:0046488">
    <property type="term" value="P:phosphatidylinositol metabolic process"/>
    <property type="evidence" value="ECO:0007669"/>
    <property type="project" value="TreeGrafter"/>
</dbReference>
<dbReference type="InterPro" id="IPR000008">
    <property type="entry name" value="C2_dom"/>
</dbReference>
<dbReference type="InterPro" id="IPR011992">
    <property type="entry name" value="EF-hand-dom_pair"/>
</dbReference>
<organism evidence="25 26">
    <name type="scientific">Gymnodraco acuticeps</name>
    <name type="common">Antarctic dragonfish</name>
    <dbReference type="NCBI Taxonomy" id="8218"/>
    <lineage>
        <taxon>Eukaryota</taxon>
        <taxon>Metazoa</taxon>
        <taxon>Chordata</taxon>
        <taxon>Craniata</taxon>
        <taxon>Vertebrata</taxon>
        <taxon>Euteleostomi</taxon>
        <taxon>Actinopterygii</taxon>
        <taxon>Neopterygii</taxon>
        <taxon>Teleostei</taxon>
        <taxon>Neoteleostei</taxon>
        <taxon>Acanthomorphata</taxon>
        <taxon>Eupercaria</taxon>
        <taxon>Perciformes</taxon>
        <taxon>Notothenioidei</taxon>
        <taxon>Bathydraconidae</taxon>
        <taxon>Gymnodraco</taxon>
    </lineage>
</organism>
<dbReference type="FunFam" id="3.30.505.10:FF:000009">
    <property type="entry name" value="1-phosphatidylinositol 4,5-bisphosphate phosphodiesterase gamma"/>
    <property type="match status" value="1"/>
</dbReference>
<evidence type="ECO:0000256" key="13">
    <source>
        <dbReference type="ARBA" id="ARBA00023288"/>
    </source>
</evidence>
<dbReference type="FunFam" id="3.20.20.190:FF:000082">
    <property type="entry name" value="1-phosphatidylinositol 4,5-bisphosphate phosphodiesterase gamma"/>
    <property type="match status" value="1"/>
</dbReference>
<dbReference type="SMART" id="SM00326">
    <property type="entry name" value="SH3"/>
    <property type="match status" value="1"/>
</dbReference>
<dbReference type="CDD" id="cd13362">
    <property type="entry name" value="PH_PLC_gamma"/>
    <property type="match status" value="1"/>
</dbReference>
<dbReference type="InterPro" id="IPR035024">
    <property type="entry name" value="PLC-gamma_N-SH2"/>
</dbReference>
<gene>
    <name evidence="26" type="primary">plcg2</name>
</gene>
<evidence type="ECO:0000256" key="10">
    <source>
        <dbReference type="ARBA" id="ARBA00023098"/>
    </source>
</evidence>
<dbReference type="GO" id="GO:0051209">
    <property type="term" value="P:release of sequestered calcium ion into cytosol"/>
    <property type="evidence" value="ECO:0007669"/>
    <property type="project" value="TreeGrafter"/>
</dbReference>
<comment type="function">
    <text evidence="17">Mediates the production of the second messenger molecules diacylglycerol (DAG) and inositol 1,4,5-trisphosphate (IP3). Plays an important role in the regulation of intracellular signaling cascades.</text>
</comment>
<dbReference type="SMART" id="SM00149">
    <property type="entry name" value="PLCYc"/>
    <property type="match status" value="1"/>
</dbReference>
<keyword evidence="10 17" id="KW-0443">Lipid metabolism</keyword>
<dbReference type="InterPro" id="IPR035023">
    <property type="entry name" value="PLC-gamma_C-SH2"/>
</dbReference>
<dbReference type="SUPFAM" id="SSF47473">
    <property type="entry name" value="EF-hand"/>
    <property type="match status" value="1"/>
</dbReference>
<keyword evidence="11" id="KW-0472">Membrane</keyword>
<dbReference type="GO" id="GO:0010628">
    <property type="term" value="P:positive regulation of gene expression"/>
    <property type="evidence" value="ECO:0007669"/>
    <property type="project" value="UniProtKB-ARBA"/>
</dbReference>
<evidence type="ECO:0000256" key="16">
    <source>
        <dbReference type="ARBA" id="ARBA00062151"/>
    </source>
</evidence>
<feature type="domain" description="C2" evidence="23">
    <location>
        <begin position="1034"/>
        <end position="1161"/>
    </location>
</feature>
<comment type="subcellular location">
    <subcellularLocation>
        <location evidence="2">Membrane raft</location>
    </subcellularLocation>
</comment>